<evidence type="ECO:0000313" key="7">
    <source>
        <dbReference type="Proteomes" id="UP000785200"/>
    </source>
</evidence>
<evidence type="ECO:0000256" key="4">
    <source>
        <dbReference type="SAM" id="Phobius"/>
    </source>
</evidence>
<organism evidence="6 7">
    <name type="scientific">Hyphodiscus hymeniophilus</name>
    <dbReference type="NCBI Taxonomy" id="353542"/>
    <lineage>
        <taxon>Eukaryota</taxon>
        <taxon>Fungi</taxon>
        <taxon>Dikarya</taxon>
        <taxon>Ascomycota</taxon>
        <taxon>Pezizomycotina</taxon>
        <taxon>Leotiomycetes</taxon>
        <taxon>Helotiales</taxon>
        <taxon>Hyphodiscaceae</taxon>
        <taxon>Hyphodiscus</taxon>
    </lineage>
</organism>
<dbReference type="PROSITE" id="PS51767">
    <property type="entry name" value="PEPTIDASE_A1"/>
    <property type="match status" value="1"/>
</dbReference>
<feature type="transmembrane region" description="Helical" evidence="4">
    <location>
        <begin position="417"/>
        <end position="441"/>
    </location>
</feature>
<dbReference type="PANTHER" id="PTHR47966:SF51">
    <property type="entry name" value="BETA-SITE APP-CLEAVING ENZYME, ISOFORM A-RELATED"/>
    <property type="match status" value="1"/>
</dbReference>
<keyword evidence="4" id="KW-0472">Membrane</keyword>
<reference evidence="6" key="1">
    <citation type="submission" date="2019-07" db="EMBL/GenBank/DDBJ databases">
        <title>Hyphodiscus hymeniophilus genome sequencing and assembly.</title>
        <authorList>
            <person name="Kramer G."/>
            <person name="Nodwell J."/>
        </authorList>
    </citation>
    <scope>NUCLEOTIDE SEQUENCE</scope>
    <source>
        <strain evidence="6">ATCC 34498</strain>
    </source>
</reference>
<dbReference type="PROSITE" id="PS00221">
    <property type="entry name" value="MIP"/>
    <property type="match status" value="1"/>
</dbReference>
<evidence type="ECO:0000259" key="5">
    <source>
        <dbReference type="PROSITE" id="PS51767"/>
    </source>
</evidence>
<dbReference type="InterPro" id="IPR021109">
    <property type="entry name" value="Peptidase_aspartic_dom_sf"/>
</dbReference>
<dbReference type="InterPro" id="IPR001461">
    <property type="entry name" value="Aspartic_peptidase_A1"/>
</dbReference>
<dbReference type="PRINTS" id="PR00792">
    <property type="entry name" value="PEPSIN"/>
</dbReference>
<protein>
    <recommendedName>
        <fullName evidence="5">Peptidase A1 domain-containing protein</fullName>
    </recommendedName>
</protein>
<dbReference type="OrthoDB" id="4074350at2759"/>
<dbReference type="CDD" id="cd05471">
    <property type="entry name" value="pepsin_like"/>
    <property type="match status" value="1"/>
</dbReference>
<sequence length="566" mass="61014">MTSTVSSLPTPISVSTSQAWDNDGAGLWSTFVVQVGTPAQDSRVIISTAGDETWVVVGQGCIQSYGSNCAFNRGGIFSVENSTSWVDIGLFSLELESNLGYTGNGQFGYDSVTLGYPNSGGITLQKQVVAGLAAPDFWLGSFGLDPTPSNFTNLNDPQPSFLWNLVNESLVPSTSWGYTAGAYYRYDKVQGSLTLGGYDASRFDSKNVTFPLYNDVSRRYLVDLRSITYMPAGVSTVTNPTTLMSETLSVLIDSTVPYIYLPTEICDEFASAFGLEYNSSTELYTINSTMHTSLGNMNPSITFTLANTGGDTLDIVIPYAAFDLTATFPVLPDGSNSSAYFPLKRAANDTQYTLGRVFLQEAYLIADFDRSQFVVAPCVWPPTFTEDIKAIIPPSANTTNPGNGTVNITKKHSSAPVGAIVGGVVGGLAVIAITLIAYWYFIWKPNHRKLQSDGDEEPASAADTAQTTTYVQDKPELAADNARAELTAYEEAEKKRRAEAEIDGTPIWGHEMPSPDPAGRELESPPLFEMPAREPVGNEMASPIPSPKIGEGTRIPRKQVGEGTSR</sequence>
<dbReference type="GO" id="GO:0004190">
    <property type="term" value="F:aspartic-type endopeptidase activity"/>
    <property type="evidence" value="ECO:0007669"/>
    <property type="project" value="InterPro"/>
</dbReference>
<dbReference type="EMBL" id="VNKQ01000008">
    <property type="protein sequence ID" value="KAG0649371.1"/>
    <property type="molecule type" value="Genomic_DNA"/>
</dbReference>
<feature type="disulfide bond" evidence="2">
    <location>
        <begin position="61"/>
        <end position="69"/>
    </location>
</feature>
<keyword evidence="4" id="KW-1133">Transmembrane helix</keyword>
<dbReference type="InterPro" id="IPR034164">
    <property type="entry name" value="Pepsin-like_dom"/>
</dbReference>
<comment type="caution">
    <text evidence="6">The sequence shown here is derived from an EMBL/GenBank/DDBJ whole genome shotgun (WGS) entry which is preliminary data.</text>
</comment>
<dbReference type="GO" id="GO:0000324">
    <property type="term" value="C:fungal-type vacuole"/>
    <property type="evidence" value="ECO:0007669"/>
    <property type="project" value="TreeGrafter"/>
</dbReference>
<keyword evidence="7" id="KW-1185">Reference proteome</keyword>
<dbReference type="InterPro" id="IPR033121">
    <property type="entry name" value="PEPTIDASE_A1"/>
</dbReference>
<dbReference type="Gene3D" id="2.40.70.10">
    <property type="entry name" value="Acid Proteases"/>
    <property type="match status" value="2"/>
</dbReference>
<dbReference type="GO" id="GO:0006508">
    <property type="term" value="P:proteolysis"/>
    <property type="evidence" value="ECO:0007669"/>
    <property type="project" value="InterPro"/>
</dbReference>
<evidence type="ECO:0000256" key="3">
    <source>
        <dbReference type="SAM" id="MobiDB-lite"/>
    </source>
</evidence>
<feature type="domain" description="Peptidase A1" evidence="5">
    <location>
        <begin position="29"/>
        <end position="376"/>
    </location>
</feature>
<dbReference type="InterPro" id="IPR022357">
    <property type="entry name" value="MIP_CS"/>
</dbReference>
<evidence type="ECO:0000256" key="1">
    <source>
        <dbReference type="ARBA" id="ARBA00007447"/>
    </source>
</evidence>
<feature type="region of interest" description="Disordered" evidence="3">
    <location>
        <begin position="506"/>
        <end position="566"/>
    </location>
</feature>
<proteinExistence type="inferred from homology"/>
<dbReference type="Proteomes" id="UP000785200">
    <property type="component" value="Unassembled WGS sequence"/>
</dbReference>
<dbReference type="AlphaFoldDB" id="A0A9P6VJM3"/>
<keyword evidence="4" id="KW-0812">Transmembrane</keyword>
<evidence type="ECO:0000256" key="2">
    <source>
        <dbReference type="PIRSR" id="PIRSR601461-2"/>
    </source>
</evidence>
<dbReference type="SUPFAM" id="SSF50630">
    <property type="entry name" value="Acid proteases"/>
    <property type="match status" value="1"/>
</dbReference>
<dbReference type="PANTHER" id="PTHR47966">
    <property type="entry name" value="BETA-SITE APP-CLEAVING ENZYME, ISOFORM A-RELATED"/>
    <property type="match status" value="1"/>
</dbReference>
<gene>
    <name evidence="6" type="ORF">D0Z07_4122</name>
</gene>
<evidence type="ECO:0000313" key="6">
    <source>
        <dbReference type="EMBL" id="KAG0649371.1"/>
    </source>
</evidence>
<name>A0A9P6VJM3_9HELO</name>
<accession>A0A9P6VJM3</accession>
<dbReference type="Pfam" id="PF00026">
    <property type="entry name" value="Asp"/>
    <property type="match status" value="1"/>
</dbReference>
<keyword evidence="2" id="KW-1015">Disulfide bond</keyword>
<comment type="similarity">
    <text evidence="1">Belongs to the peptidase A1 family.</text>
</comment>